<evidence type="ECO:0000256" key="9">
    <source>
        <dbReference type="ARBA" id="ARBA00023180"/>
    </source>
</evidence>
<evidence type="ECO:0000256" key="10">
    <source>
        <dbReference type="ARBA" id="ARBA00023286"/>
    </source>
</evidence>
<feature type="region of interest" description="Disordered" evidence="14">
    <location>
        <begin position="446"/>
        <end position="504"/>
    </location>
</feature>
<accession>A0AAN8PJ64</accession>
<evidence type="ECO:0000313" key="19">
    <source>
        <dbReference type="Proteomes" id="UP001347796"/>
    </source>
</evidence>
<evidence type="ECO:0000259" key="16">
    <source>
        <dbReference type="SMART" id="SM00079"/>
    </source>
</evidence>
<dbReference type="InterPro" id="IPR001508">
    <property type="entry name" value="Iono_Glu_rcpt_met"/>
</dbReference>
<evidence type="ECO:0000256" key="12">
    <source>
        <dbReference type="PIRSR" id="PIRSR601508-1"/>
    </source>
</evidence>
<evidence type="ECO:0000256" key="11">
    <source>
        <dbReference type="ARBA" id="ARBA00023303"/>
    </source>
</evidence>
<evidence type="ECO:0000256" key="1">
    <source>
        <dbReference type="ARBA" id="ARBA00004651"/>
    </source>
</evidence>
<keyword evidence="3" id="KW-1003">Cell membrane</keyword>
<keyword evidence="10" id="KW-1071">Ligand-gated ion channel</keyword>
<evidence type="ECO:0000256" key="7">
    <source>
        <dbReference type="ARBA" id="ARBA00023136"/>
    </source>
</evidence>
<keyword evidence="4 15" id="KW-0812">Transmembrane</keyword>
<evidence type="ECO:0000256" key="13">
    <source>
        <dbReference type="PIRSR" id="PIRSR601508-3"/>
    </source>
</evidence>
<sequence>MSNTTALAAPDRPYYVIAAIDAQPYVRIVDEASGRRRFDGFMIDIINEISGLVGFDYRIRATPDGRYGHKLPDGTWTGMVGDILRGGADVATGPLQITLEREEAVDFSKPVLTSSSRLLVKKPEMQWEGLGILAKPFTHELWFFILLAIIIVSVLFYLISRLSPYSWLKKLPEKDRRFAVDTFNLKNSFLFVFSTITWQGYREAPRCFSGRVLAAFWWIFTFFMIIAYTANLTAFLLVRRNVVADMPYKDYNDLIRQNKVSVGVVRNSFEEGALERMSSISNFELWDYVKRRNTFVDTLEDGVLQVKISDGRYALLVDSTDGDFITGNNCDLGIFGDKLNSINLAFACRKGSGICNSLDKGLLSLRETGRVKVIYNKWFRSGVCAKDDTGNVITGTDPAPFNVYSLSYRELSIALILLFLGALLAFVILIGEIVFVRLRDKKASDKATNQQAEDDVEKQELKETEGSPPQDDAEPQEEETKLVTSDEQTTEAAAATPETPAEAQ</sequence>
<evidence type="ECO:0000259" key="17">
    <source>
        <dbReference type="SMART" id="SM00918"/>
    </source>
</evidence>
<evidence type="ECO:0000256" key="2">
    <source>
        <dbReference type="ARBA" id="ARBA00022448"/>
    </source>
</evidence>
<feature type="domain" description="Ionotropic glutamate receptor L-glutamate and glycine-binding" evidence="17">
    <location>
        <begin position="24"/>
        <end position="85"/>
    </location>
</feature>
<dbReference type="AlphaFoldDB" id="A0AAN8PJ64"/>
<keyword evidence="13" id="KW-1015">Disulfide bond</keyword>
<dbReference type="Pfam" id="PF00060">
    <property type="entry name" value="Lig_chan"/>
    <property type="match status" value="1"/>
</dbReference>
<keyword evidence="11" id="KW-0407">Ion channel</keyword>
<dbReference type="SUPFAM" id="SSF81324">
    <property type="entry name" value="Voltage-gated potassium channels"/>
    <property type="match status" value="1"/>
</dbReference>
<feature type="compositionally biased region" description="Low complexity" evidence="14">
    <location>
        <begin position="490"/>
        <end position="504"/>
    </location>
</feature>
<dbReference type="SMART" id="SM00918">
    <property type="entry name" value="Lig_chan-Glu_bd"/>
    <property type="match status" value="1"/>
</dbReference>
<dbReference type="SUPFAM" id="SSF53850">
    <property type="entry name" value="Periplasmic binding protein-like II"/>
    <property type="match status" value="1"/>
</dbReference>
<evidence type="ECO:0000256" key="8">
    <source>
        <dbReference type="ARBA" id="ARBA00023170"/>
    </source>
</evidence>
<dbReference type="SMART" id="SM00079">
    <property type="entry name" value="PBPe"/>
    <property type="match status" value="1"/>
</dbReference>
<evidence type="ECO:0000256" key="14">
    <source>
        <dbReference type="SAM" id="MobiDB-lite"/>
    </source>
</evidence>
<comment type="subcellular location">
    <subcellularLocation>
        <location evidence="1">Cell membrane</location>
        <topology evidence="1">Multi-pass membrane protein</topology>
    </subcellularLocation>
</comment>
<organism evidence="18 19">
    <name type="scientific">Patella caerulea</name>
    <name type="common">Rayed Mediterranean limpet</name>
    <dbReference type="NCBI Taxonomy" id="87958"/>
    <lineage>
        <taxon>Eukaryota</taxon>
        <taxon>Metazoa</taxon>
        <taxon>Spiralia</taxon>
        <taxon>Lophotrochozoa</taxon>
        <taxon>Mollusca</taxon>
        <taxon>Gastropoda</taxon>
        <taxon>Patellogastropoda</taxon>
        <taxon>Patelloidea</taxon>
        <taxon>Patellidae</taxon>
        <taxon>Patella</taxon>
    </lineage>
</organism>
<keyword evidence="6" id="KW-0406">Ion transport</keyword>
<dbReference type="EMBL" id="JAZGQO010000010">
    <property type="protein sequence ID" value="KAK6176143.1"/>
    <property type="molecule type" value="Genomic_DNA"/>
</dbReference>
<keyword evidence="9" id="KW-0325">Glycoprotein</keyword>
<dbReference type="FunFam" id="1.10.287.70:FF:000143">
    <property type="entry name" value="Probable glutamate receptor"/>
    <property type="match status" value="1"/>
</dbReference>
<feature type="transmembrane region" description="Helical" evidence="15">
    <location>
        <begin position="411"/>
        <end position="436"/>
    </location>
</feature>
<dbReference type="Proteomes" id="UP001347796">
    <property type="component" value="Unassembled WGS sequence"/>
</dbReference>
<keyword evidence="8" id="KW-0675">Receptor</keyword>
<gene>
    <name evidence="18" type="ORF">SNE40_014482</name>
</gene>
<keyword evidence="7 15" id="KW-0472">Membrane</keyword>
<evidence type="ECO:0000256" key="6">
    <source>
        <dbReference type="ARBA" id="ARBA00023065"/>
    </source>
</evidence>
<protein>
    <submittedName>
        <fullName evidence="18">Uncharacterized protein</fullName>
    </submittedName>
</protein>
<dbReference type="PRINTS" id="PR00177">
    <property type="entry name" value="NMDARECEPTOR"/>
</dbReference>
<dbReference type="PANTHER" id="PTHR18966">
    <property type="entry name" value="IONOTROPIC GLUTAMATE RECEPTOR"/>
    <property type="match status" value="1"/>
</dbReference>
<dbReference type="Pfam" id="PF10613">
    <property type="entry name" value="Lig_chan-Glu_bd"/>
    <property type="match status" value="1"/>
</dbReference>
<name>A0AAN8PJ64_PATCE</name>
<dbReference type="GO" id="GO:0005886">
    <property type="term" value="C:plasma membrane"/>
    <property type="evidence" value="ECO:0007669"/>
    <property type="project" value="UniProtKB-SubCell"/>
</dbReference>
<evidence type="ECO:0000256" key="4">
    <source>
        <dbReference type="ARBA" id="ARBA00022692"/>
    </source>
</evidence>
<evidence type="ECO:0000256" key="5">
    <source>
        <dbReference type="ARBA" id="ARBA00022989"/>
    </source>
</evidence>
<dbReference type="InterPro" id="IPR019594">
    <property type="entry name" value="Glu/Gly-bd"/>
</dbReference>
<feature type="transmembrane region" description="Helical" evidence="15">
    <location>
        <begin position="141"/>
        <end position="160"/>
    </location>
</feature>
<evidence type="ECO:0000313" key="18">
    <source>
        <dbReference type="EMBL" id="KAK6176143.1"/>
    </source>
</evidence>
<feature type="transmembrane region" description="Helical" evidence="15">
    <location>
        <begin position="212"/>
        <end position="238"/>
    </location>
</feature>
<dbReference type="InterPro" id="IPR001320">
    <property type="entry name" value="Iontro_rcpt_C"/>
</dbReference>
<keyword evidence="5 15" id="KW-1133">Transmembrane helix</keyword>
<reference evidence="18 19" key="1">
    <citation type="submission" date="2024-01" db="EMBL/GenBank/DDBJ databases">
        <title>The genome of the rayed Mediterranean limpet Patella caerulea (Linnaeus, 1758).</title>
        <authorList>
            <person name="Anh-Thu Weber A."/>
            <person name="Halstead-Nussloch G."/>
        </authorList>
    </citation>
    <scope>NUCLEOTIDE SEQUENCE [LARGE SCALE GENOMIC DNA]</scope>
    <source>
        <strain evidence="18">AATW-2023a</strain>
        <tissue evidence="18">Whole specimen</tissue>
    </source>
</reference>
<proteinExistence type="predicted"/>
<feature type="binding site" evidence="12">
    <location>
        <position position="94"/>
    </location>
    <ligand>
        <name>L-glutamate</name>
        <dbReference type="ChEBI" id="CHEBI:29985"/>
    </ligand>
</feature>
<feature type="binding site" evidence="12">
    <location>
        <position position="318"/>
    </location>
    <ligand>
        <name>L-glutamate</name>
        <dbReference type="ChEBI" id="CHEBI:29985"/>
    </ligand>
</feature>
<evidence type="ECO:0000256" key="3">
    <source>
        <dbReference type="ARBA" id="ARBA00022475"/>
    </source>
</evidence>
<dbReference type="Gene3D" id="3.40.190.10">
    <property type="entry name" value="Periplasmic binding protein-like II"/>
    <property type="match status" value="1"/>
</dbReference>
<feature type="domain" description="Ionotropic glutamate receptor C-terminal" evidence="16">
    <location>
        <begin position="14"/>
        <end position="381"/>
    </location>
</feature>
<dbReference type="GO" id="GO:0015276">
    <property type="term" value="F:ligand-gated monoatomic ion channel activity"/>
    <property type="evidence" value="ECO:0007669"/>
    <property type="project" value="InterPro"/>
</dbReference>
<comment type="caution">
    <text evidence="18">The sequence shown here is derived from an EMBL/GenBank/DDBJ whole genome shotgun (WGS) entry which is preliminary data.</text>
</comment>
<keyword evidence="2" id="KW-0813">Transport</keyword>
<feature type="binding site" evidence="12">
    <location>
        <position position="101"/>
    </location>
    <ligand>
        <name>L-glutamate</name>
        <dbReference type="ChEBI" id="CHEBI:29985"/>
    </ligand>
</feature>
<dbReference type="InterPro" id="IPR015683">
    <property type="entry name" value="Ionotropic_Glu_rcpt"/>
</dbReference>
<dbReference type="Gene3D" id="1.10.287.70">
    <property type="match status" value="1"/>
</dbReference>
<evidence type="ECO:0000256" key="15">
    <source>
        <dbReference type="SAM" id="Phobius"/>
    </source>
</evidence>
<keyword evidence="19" id="KW-1185">Reference proteome</keyword>
<dbReference type="FunFam" id="3.40.190.10:FF:000024">
    <property type="entry name" value="Glutamate receptor, ionotropic, delta 1"/>
    <property type="match status" value="1"/>
</dbReference>
<feature type="disulfide bond" evidence="13">
    <location>
        <begin position="330"/>
        <end position="384"/>
    </location>
</feature>
<dbReference type="GO" id="GO:0038023">
    <property type="term" value="F:signaling receptor activity"/>
    <property type="evidence" value="ECO:0007669"/>
    <property type="project" value="InterPro"/>
</dbReference>